<sequence length="162" mass="18638">MSAVTMNYITLRNMQIESAIKKFGIIIHGVSNFAYSTGMTNYGLPEIIITTMSQRTQANLINHFFHKWLEEGVNLQNVESMFTKRDGSDALMKFEKLSVSGELTDKYVCQTIAYYQENFHLAQNGVSFVQLVFADNNDHYPDHPEYDHKSIPQKTFKKLTLN</sequence>
<proteinExistence type="predicted"/>
<dbReference type="Pfam" id="PF14081">
    <property type="entry name" value="DUF4262"/>
    <property type="match status" value="1"/>
</dbReference>
<dbReference type="InterPro" id="IPR025358">
    <property type="entry name" value="DUF4262"/>
</dbReference>
<dbReference type="EMBL" id="VUAA01000022">
    <property type="protein sequence ID" value="KAA1253401.1"/>
    <property type="molecule type" value="Genomic_DNA"/>
</dbReference>
<protein>
    <submittedName>
        <fullName evidence="1">DUF4262 domain-containing protein</fullName>
    </submittedName>
</protein>
<dbReference type="AlphaFoldDB" id="A0A5Q6PF39"/>
<comment type="caution">
    <text evidence="1">The sequence shown here is derived from an EMBL/GenBank/DDBJ whole genome shotgun (WGS) entry which is preliminary data.</text>
</comment>
<reference evidence="1 2" key="1">
    <citation type="submission" date="2019-09" db="EMBL/GenBank/DDBJ databases">
        <authorList>
            <person name="Kritzky A."/>
            <person name="Schelkanova E.Y."/>
            <person name="Alkhova Z.V."/>
            <person name="Smirnova N.I."/>
        </authorList>
    </citation>
    <scope>NUCLEOTIDE SEQUENCE [LARGE SCALE GENOMIC DNA]</scope>
    <source>
        <strain evidence="1 2">M1526</strain>
    </source>
</reference>
<organism evidence="1 2">
    <name type="scientific">Vibrio cholerae</name>
    <dbReference type="NCBI Taxonomy" id="666"/>
    <lineage>
        <taxon>Bacteria</taxon>
        <taxon>Pseudomonadati</taxon>
        <taxon>Pseudomonadota</taxon>
        <taxon>Gammaproteobacteria</taxon>
        <taxon>Vibrionales</taxon>
        <taxon>Vibrionaceae</taxon>
        <taxon>Vibrio</taxon>
    </lineage>
</organism>
<gene>
    <name evidence="1" type="ORF">F0M16_17870</name>
</gene>
<dbReference type="Proteomes" id="UP000323225">
    <property type="component" value="Unassembled WGS sequence"/>
</dbReference>
<evidence type="ECO:0000313" key="1">
    <source>
        <dbReference type="EMBL" id="KAA1253401.1"/>
    </source>
</evidence>
<accession>A0A5Q6PF39</accession>
<name>A0A5Q6PF39_VIBCL</name>
<evidence type="ECO:0000313" key="2">
    <source>
        <dbReference type="Proteomes" id="UP000323225"/>
    </source>
</evidence>